<evidence type="ECO:0000259" key="2">
    <source>
        <dbReference type="Pfam" id="PF04059"/>
    </source>
</evidence>
<evidence type="ECO:0000256" key="1">
    <source>
        <dbReference type="SAM" id="MobiDB-lite"/>
    </source>
</evidence>
<dbReference type="InterPro" id="IPR007201">
    <property type="entry name" value="Mei2-like_Rrm_C"/>
</dbReference>
<sequence length="360" mass="40035">MAASRGLNPRAPAYIPLSYPTQTPFTNFPPLPPHIHHFPFSSPPPPSFFPTASQSPLLHPQSPLYTTPYPIHPLPPPPPRVVEPPPVVPSTVGPETGRIGGPRRRPRAVTCGSRGTTSGFRSSQHHHHQKEPNFGRRFNSNNKFGNTSRAGSSSCSRIWERRRGSTLKKYEVLPLSHCEEKTTVMIKNIPKLYRYVILPSFKYYSSNTTSSCTGCSRGFAFVNFTEARAVWKFLRACNGKTWDLFQSPKICEIVCAKIQLWMFDQQTAMQCNGPATGLEYGGSKGGWQMDFRVRIVPSRSIGDGKLIFCNASVCLRERENLHAANERVPRAEVSDDGGEKQRKRETRAAAVEEVAAGGEV</sequence>
<feature type="compositionally biased region" description="Low complexity" evidence="1">
    <location>
        <begin position="348"/>
        <end position="360"/>
    </location>
</feature>
<feature type="compositionally biased region" description="Polar residues" evidence="1">
    <location>
        <begin position="138"/>
        <end position="152"/>
    </location>
</feature>
<feature type="region of interest" description="Disordered" evidence="1">
    <location>
        <begin position="91"/>
        <end position="152"/>
    </location>
</feature>
<dbReference type="Pfam" id="PF04059">
    <property type="entry name" value="RRM_2"/>
    <property type="match status" value="1"/>
</dbReference>
<accession>A0AAV6IJ82</accession>
<dbReference type="SUPFAM" id="SSF54928">
    <property type="entry name" value="RNA-binding domain, RBD"/>
    <property type="match status" value="1"/>
</dbReference>
<feature type="region of interest" description="Disordered" evidence="1">
    <location>
        <begin position="326"/>
        <end position="360"/>
    </location>
</feature>
<proteinExistence type="predicted"/>
<gene>
    <name evidence="3" type="ORF">RHGRI_032841</name>
</gene>
<organism evidence="3 4">
    <name type="scientific">Rhododendron griersonianum</name>
    <dbReference type="NCBI Taxonomy" id="479676"/>
    <lineage>
        <taxon>Eukaryota</taxon>
        <taxon>Viridiplantae</taxon>
        <taxon>Streptophyta</taxon>
        <taxon>Embryophyta</taxon>
        <taxon>Tracheophyta</taxon>
        <taxon>Spermatophyta</taxon>
        <taxon>Magnoliopsida</taxon>
        <taxon>eudicotyledons</taxon>
        <taxon>Gunneridae</taxon>
        <taxon>Pentapetalae</taxon>
        <taxon>asterids</taxon>
        <taxon>Ericales</taxon>
        <taxon>Ericaceae</taxon>
        <taxon>Ericoideae</taxon>
        <taxon>Rhodoreae</taxon>
        <taxon>Rhododendron</taxon>
    </lineage>
</organism>
<reference evidence="3" key="1">
    <citation type="submission" date="2020-08" db="EMBL/GenBank/DDBJ databases">
        <title>Plant Genome Project.</title>
        <authorList>
            <person name="Zhang R.-G."/>
        </authorList>
    </citation>
    <scope>NUCLEOTIDE SEQUENCE</scope>
    <source>
        <strain evidence="3">WSP0</strain>
        <tissue evidence="3">Leaf</tissue>
    </source>
</reference>
<evidence type="ECO:0000313" key="3">
    <source>
        <dbReference type="EMBL" id="KAG5526714.1"/>
    </source>
</evidence>
<dbReference type="EMBL" id="JACTNZ010000011">
    <property type="protein sequence ID" value="KAG5526714.1"/>
    <property type="molecule type" value="Genomic_DNA"/>
</dbReference>
<feature type="domain" description="Mei2-like C-terminal RNA recognition motif" evidence="2">
    <location>
        <begin position="181"/>
        <end position="259"/>
    </location>
</feature>
<evidence type="ECO:0000313" key="4">
    <source>
        <dbReference type="Proteomes" id="UP000823749"/>
    </source>
</evidence>
<feature type="compositionally biased region" description="Basic and acidic residues" evidence="1">
    <location>
        <begin position="326"/>
        <end position="342"/>
    </location>
</feature>
<keyword evidence="4" id="KW-1185">Reference proteome</keyword>
<dbReference type="Proteomes" id="UP000823749">
    <property type="component" value="Chromosome 11"/>
</dbReference>
<name>A0AAV6IJ82_9ERIC</name>
<feature type="compositionally biased region" description="Low complexity" evidence="1">
    <location>
        <begin position="112"/>
        <end position="122"/>
    </location>
</feature>
<dbReference type="AlphaFoldDB" id="A0AAV6IJ82"/>
<dbReference type="GO" id="GO:0003676">
    <property type="term" value="F:nucleic acid binding"/>
    <property type="evidence" value="ECO:0007669"/>
    <property type="project" value="InterPro"/>
</dbReference>
<comment type="caution">
    <text evidence="3">The sequence shown here is derived from an EMBL/GenBank/DDBJ whole genome shotgun (WGS) entry which is preliminary data.</text>
</comment>
<protein>
    <recommendedName>
        <fullName evidence="2">Mei2-like C-terminal RNA recognition motif domain-containing protein</fullName>
    </recommendedName>
</protein>
<dbReference type="InterPro" id="IPR035979">
    <property type="entry name" value="RBD_domain_sf"/>
</dbReference>